<evidence type="ECO:0000256" key="5">
    <source>
        <dbReference type="SAM" id="MobiDB-lite"/>
    </source>
</evidence>
<keyword evidence="3" id="KW-0804">Transcription</keyword>
<dbReference type="EMBL" id="JAUIRO010000005">
    <property type="protein sequence ID" value="KAK0713989.1"/>
    <property type="molecule type" value="Genomic_DNA"/>
</dbReference>
<evidence type="ECO:0000256" key="4">
    <source>
        <dbReference type="ARBA" id="ARBA00023242"/>
    </source>
</evidence>
<evidence type="ECO:0000313" key="8">
    <source>
        <dbReference type="Proteomes" id="UP001172101"/>
    </source>
</evidence>
<evidence type="ECO:0000313" key="7">
    <source>
        <dbReference type="EMBL" id="KAK0713989.1"/>
    </source>
</evidence>
<feature type="compositionally biased region" description="Polar residues" evidence="5">
    <location>
        <begin position="115"/>
        <end position="148"/>
    </location>
</feature>
<dbReference type="PANTHER" id="PTHR47840">
    <property type="entry name" value="ZN(II)2CYS6 TRANSCRIPTION FACTOR (EUROFUNG)-RELATED"/>
    <property type="match status" value="1"/>
</dbReference>
<accession>A0AA40DRZ2</accession>
<dbReference type="CDD" id="cd00067">
    <property type="entry name" value="GAL4"/>
    <property type="match status" value="1"/>
</dbReference>
<dbReference type="InterPro" id="IPR007219">
    <property type="entry name" value="XnlR_reg_dom"/>
</dbReference>
<dbReference type="GO" id="GO:0008270">
    <property type="term" value="F:zinc ion binding"/>
    <property type="evidence" value="ECO:0007669"/>
    <property type="project" value="InterPro"/>
</dbReference>
<dbReference type="SMART" id="SM00066">
    <property type="entry name" value="GAL4"/>
    <property type="match status" value="1"/>
</dbReference>
<dbReference type="GO" id="GO:0003677">
    <property type="term" value="F:DNA binding"/>
    <property type="evidence" value="ECO:0007669"/>
    <property type="project" value="InterPro"/>
</dbReference>
<keyword evidence="2" id="KW-0805">Transcription regulation</keyword>
<feature type="non-terminal residue" evidence="7">
    <location>
        <position position="619"/>
    </location>
</feature>
<gene>
    <name evidence="7" type="ORF">B0T26DRAFT_629232</name>
</gene>
<evidence type="ECO:0000256" key="1">
    <source>
        <dbReference type="ARBA" id="ARBA00022723"/>
    </source>
</evidence>
<dbReference type="GeneID" id="85319518"/>
<feature type="region of interest" description="Disordered" evidence="5">
    <location>
        <begin position="88"/>
        <end position="155"/>
    </location>
</feature>
<dbReference type="AlphaFoldDB" id="A0AA40DRZ2"/>
<feature type="non-terminal residue" evidence="7">
    <location>
        <position position="1"/>
    </location>
</feature>
<dbReference type="GO" id="GO:0006351">
    <property type="term" value="P:DNA-templated transcription"/>
    <property type="evidence" value="ECO:0007669"/>
    <property type="project" value="InterPro"/>
</dbReference>
<comment type="caution">
    <text evidence="7">The sequence shown here is derived from an EMBL/GenBank/DDBJ whole genome shotgun (WGS) entry which is preliminary data.</text>
</comment>
<dbReference type="CDD" id="cd12148">
    <property type="entry name" value="fungal_TF_MHR"/>
    <property type="match status" value="1"/>
</dbReference>
<dbReference type="SUPFAM" id="SSF57701">
    <property type="entry name" value="Zn2/Cys6 DNA-binding domain"/>
    <property type="match status" value="1"/>
</dbReference>
<dbReference type="Proteomes" id="UP001172101">
    <property type="component" value="Unassembled WGS sequence"/>
</dbReference>
<reference evidence="7" key="1">
    <citation type="submission" date="2023-06" db="EMBL/GenBank/DDBJ databases">
        <title>Genome-scale phylogeny and comparative genomics of the fungal order Sordariales.</title>
        <authorList>
            <consortium name="Lawrence Berkeley National Laboratory"/>
            <person name="Hensen N."/>
            <person name="Bonometti L."/>
            <person name="Westerberg I."/>
            <person name="Brannstrom I.O."/>
            <person name="Guillou S."/>
            <person name="Cros-Aarteil S."/>
            <person name="Calhoun S."/>
            <person name="Haridas S."/>
            <person name="Kuo A."/>
            <person name="Mondo S."/>
            <person name="Pangilinan J."/>
            <person name="Riley R."/>
            <person name="LaButti K."/>
            <person name="Andreopoulos B."/>
            <person name="Lipzen A."/>
            <person name="Chen C."/>
            <person name="Yanf M."/>
            <person name="Daum C."/>
            <person name="Ng V."/>
            <person name="Clum A."/>
            <person name="Steindorff A."/>
            <person name="Ohm R."/>
            <person name="Martin F."/>
            <person name="Silar P."/>
            <person name="Natvig D."/>
            <person name="Lalanne C."/>
            <person name="Gautier V."/>
            <person name="Ament-velasquez S.L."/>
            <person name="Kruys A."/>
            <person name="Hutchinson M.I."/>
            <person name="Powell A.J."/>
            <person name="Barry K."/>
            <person name="Miller A.N."/>
            <person name="Grigoriev I.V."/>
            <person name="Debuchy R."/>
            <person name="Gladieux P."/>
            <person name="Thoren M.H."/>
            <person name="Johannesson H."/>
        </authorList>
    </citation>
    <scope>NUCLEOTIDE SEQUENCE</scope>
    <source>
        <strain evidence="7">SMH2392-1A</strain>
    </source>
</reference>
<evidence type="ECO:0000256" key="3">
    <source>
        <dbReference type="ARBA" id="ARBA00023163"/>
    </source>
</evidence>
<name>A0AA40DRZ2_9PEZI</name>
<dbReference type="Pfam" id="PF00172">
    <property type="entry name" value="Zn_clus"/>
    <property type="match status" value="1"/>
</dbReference>
<sequence>RPAKRRKVRKGTRSCWECKRRKIRCIFESLGHDVCLGCQRRRAPCVSQDLPEELAPEKKGNRHLGERIARVEELMKDLLASNEAGVAVAHASSTSGPEAEAEGLRQHRQHRLSESDASTARSENSATPTNEAPVTYTESLEDTGTASSLEPDPYAVLRSDLPDTKTAREHLLAALPCQNDADCIIRESTRMPIYTQLALTQPHSRLTREELAEARCEVRLPPRNSHPVLLAKSMLMLALTLQSPRSKRLVGLSEPPDTIMRRLVAAATTWVTTKAEMQGTVESLVCVLLEGAFETNCGNLRRAWAVYRRAMTFAQMIDLQRPLKCLDPATDAKPQAMWFRIVYMDRHLSLLLGLPQGSSDTNMANLAVLQGEPPLGKFDRLLTLAACHILERNERPFTPDDLKTTQSIDSKLLGVSKGVPASFWRPVTFQGLVVGQPDTFLETLRLESQVCYFGLLIQLHLPHIVPADRSRDNVTPDNEYSKMTCVSASREVLARFIAHRSFNPASSCSRPVDFFALLAAMTLLVVHLDAQFRREAVNVLAHQRLSDRAMLGQALECMESMRDANGDAVADDSAELVRRLLAIEADAAGVQDERTSAGSRELRLRVPRLGIITITRQGP</sequence>
<evidence type="ECO:0000259" key="6">
    <source>
        <dbReference type="PROSITE" id="PS00463"/>
    </source>
</evidence>
<keyword evidence="4" id="KW-0539">Nucleus</keyword>
<evidence type="ECO:0000256" key="2">
    <source>
        <dbReference type="ARBA" id="ARBA00023015"/>
    </source>
</evidence>
<keyword evidence="1" id="KW-0479">Metal-binding</keyword>
<dbReference type="InterPro" id="IPR001138">
    <property type="entry name" value="Zn2Cys6_DnaBD"/>
</dbReference>
<dbReference type="Gene3D" id="4.10.240.10">
    <property type="entry name" value="Zn(2)-C6 fungal-type DNA-binding domain"/>
    <property type="match status" value="1"/>
</dbReference>
<dbReference type="Pfam" id="PF04082">
    <property type="entry name" value="Fungal_trans"/>
    <property type="match status" value="1"/>
</dbReference>
<dbReference type="GO" id="GO:0000981">
    <property type="term" value="F:DNA-binding transcription factor activity, RNA polymerase II-specific"/>
    <property type="evidence" value="ECO:0007669"/>
    <property type="project" value="InterPro"/>
</dbReference>
<proteinExistence type="predicted"/>
<feature type="domain" description="Zn(2)-C6 fungal-type" evidence="6">
    <location>
        <begin position="14"/>
        <end position="45"/>
    </location>
</feature>
<dbReference type="InterPro" id="IPR036864">
    <property type="entry name" value="Zn2-C6_fun-type_DNA-bd_sf"/>
</dbReference>
<dbReference type="RefSeq" id="XP_060295311.1">
    <property type="nucleotide sequence ID" value="XM_060436248.1"/>
</dbReference>
<organism evidence="7 8">
    <name type="scientific">Lasiosphaeria miniovina</name>
    <dbReference type="NCBI Taxonomy" id="1954250"/>
    <lineage>
        <taxon>Eukaryota</taxon>
        <taxon>Fungi</taxon>
        <taxon>Dikarya</taxon>
        <taxon>Ascomycota</taxon>
        <taxon>Pezizomycotina</taxon>
        <taxon>Sordariomycetes</taxon>
        <taxon>Sordariomycetidae</taxon>
        <taxon>Sordariales</taxon>
        <taxon>Lasiosphaeriaceae</taxon>
        <taxon>Lasiosphaeria</taxon>
    </lineage>
</organism>
<dbReference type="PANTHER" id="PTHR47840:SF1">
    <property type="entry name" value="ZN(II)2CYS6 TRANSCRIPTION FACTOR (EUROFUNG)"/>
    <property type="match status" value="1"/>
</dbReference>
<keyword evidence="8" id="KW-1185">Reference proteome</keyword>
<protein>
    <recommendedName>
        <fullName evidence="6">Zn(2)-C6 fungal-type domain-containing protein</fullName>
    </recommendedName>
</protein>
<dbReference type="PROSITE" id="PS00463">
    <property type="entry name" value="ZN2_CY6_FUNGAL_1"/>
    <property type="match status" value="1"/>
</dbReference>